<dbReference type="EMBL" id="JAUSRA010000001">
    <property type="protein sequence ID" value="MDP9799597.1"/>
    <property type="molecule type" value="Genomic_DNA"/>
</dbReference>
<reference evidence="2 3" key="1">
    <citation type="submission" date="2023-07" db="EMBL/GenBank/DDBJ databases">
        <title>Sequencing the genomes of 1000 actinobacteria strains.</title>
        <authorList>
            <person name="Klenk H.-P."/>
        </authorList>
    </citation>
    <scope>NUCLEOTIDE SEQUENCE [LARGE SCALE GENOMIC DNA]</scope>
    <source>
        <strain evidence="2 3">DSM 44710</strain>
    </source>
</reference>
<evidence type="ECO:0000313" key="3">
    <source>
        <dbReference type="Proteomes" id="UP001240984"/>
    </source>
</evidence>
<dbReference type="RefSeq" id="WP_306838536.1">
    <property type="nucleotide sequence ID" value="NZ_JAUSRA010000001.1"/>
</dbReference>
<evidence type="ECO:0000313" key="2">
    <source>
        <dbReference type="EMBL" id="MDP9799597.1"/>
    </source>
</evidence>
<feature type="region of interest" description="Disordered" evidence="1">
    <location>
        <begin position="1"/>
        <end position="37"/>
    </location>
</feature>
<gene>
    <name evidence="2" type="ORF">J2S43_008109</name>
</gene>
<protein>
    <submittedName>
        <fullName evidence="2">Uncharacterized protein</fullName>
    </submittedName>
</protein>
<dbReference type="Proteomes" id="UP001240984">
    <property type="component" value="Unassembled WGS sequence"/>
</dbReference>
<name>A0ABT9N7C0_9ACTN</name>
<proteinExistence type="predicted"/>
<keyword evidence="3" id="KW-1185">Reference proteome</keyword>
<feature type="compositionally biased region" description="Basic residues" evidence="1">
    <location>
        <begin position="1"/>
        <end position="12"/>
    </location>
</feature>
<organism evidence="2 3">
    <name type="scientific">Catenuloplanes nepalensis</name>
    <dbReference type="NCBI Taxonomy" id="587533"/>
    <lineage>
        <taxon>Bacteria</taxon>
        <taxon>Bacillati</taxon>
        <taxon>Actinomycetota</taxon>
        <taxon>Actinomycetes</taxon>
        <taxon>Micromonosporales</taxon>
        <taxon>Micromonosporaceae</taxon>
        <taxon>Catenuloplanes</taxon>
    </lineage>
</organism>
<sequence>MPVSRKRRKPGKPGKAVGQGPRSLPPGLPELRFPEPENPARELLELFSAMKGDKRHPLDDQRVASAKPMMTRLVSELVADADADGLPGTDLEDALCERWGPLLFAAENRDVAEGFFGPTHAMEALIKAAAAAVRDLPAGPVESTGAWRVFTTVAGVAPETHREQLKAELRDLRKRRRPPVPALPAGPVLAGDVLWARDRYGSRIGVIAPFATAGEPRWYLWDLDGCGKQVFAVHSGYHATPADALTEWRRGVGDAAAGDAQWSAIDDPATLDDVLPRREGLFRMGGEPAAQFAEYHRGRRLAELVRARHRRPEPAVPGLDSDTAAEEFAAWLRVRRPDIPVDGLAEKARELADSWRTEASSLYATFSAHRVALNVAHMRNFYTEDYVAELVALQPDWITWLGERAGADIGLVERSLAYAGGAPYPGIVMTGPDADYHARVIE</sequence>
<evidence type="ECO:0000256" key="1">
    <source>
        <dbReference type="SAM" id="MobiDB-lite"/>
    </source>
</evidence>
<accession>A0ABT9N7C0</accession>
<comment type="caution">
    <text evidence="2">The sequence shown here is derived from an EMBL/GenBank/DDBJ whole genome shotgun (WGS) entry which is preliminary data.</text>
</comment>